<protein>
    <recommendedName>
        <fullName evidence="3">Alpha-L-rhamnosidase six-hairpin glycosidase domain-containing protein</fullName>
    </recommendedName>
</protein>
<sequence>MRVLSYSLLCFPVAATQASKSSYDGPDYESLPLDTIFPGPWEDNIRAPVNKSYITPAEIFASEGDIIGASSLLQDAGSHDEKAWVVGPGGLITFEFGENIAGRVCFEVDSLKNDPYLVLSYSESPFFAGREPDATNDQVPRDLPLKFSITSAGQNCVAPGYNRGAFKYLTVFMPEEDVPAEEGFWHDGHSAPQREKKQNRPWYAAVGQKVLGWDPVSKNDTANNPKVSISKLWVNCTAFPSNPNGRAYTGYFDSSSSLLNRVWYAGAWTLQLSTLDPREGSALIDFNRNFDHNNAPQGAWYSNYTIANGTVVTTDGAKRDRMVWPGDMTIAVPGIAVSTYDMLAVRNALDTIYEHQYGDGSMPYAGPPMGAFGEFSDTYHLHTLVGTYAYVLYSGDLDWLKTRWSAYTTALEVSIAKVDEFNLLHVSSVFDWIRPGMTGHNVEASAILYEVLGNSIKLAEWIGEEETGKDEAWEETRGRLRKGIATLYCSDDQLFSDNKGRRGCSGSEKVLPQDGNSWTLISHTADPALAYNVSESLRARWIKYGAPATEFPNVISPFASSFELLAHAAAENHDAAVELIELMWGYMLDGPGMTNSTLLEGYRIDGYIHYPAYPSDARNSHAHGWSSGPTTVLMQGILGINLLTPLGQTWEIRPHLTKWLSHARGGFATKLGKFEVATARMKSLSTGRKVEGLNITVPAGTTGAVNWGEEKQIRSADMSSSFSLFRYTEPETSGQVWIASEWSDLVPDDEWMKPEVEERPEGVVDWKALEANYVHAEQRFAVANTGAARAKMDVWTPKQLATKVRAEIKQANLDLELTLAPLIAETQRLKEESIANFEVLAKAKAAGIKGAELAAITRDVQRKTKEILDTAQKNDDEFTMRAKKATERHERLAKEQGALSAQ</sequence>
<feature type="region of interest" description="Disordered" evidence="1">
    <location>
        <begin position="883"/>
        <end position="902"/>
    </location>
</feature>
<evidence type="ECO:0000256" key="2">
    <source>
        <dbReference type="SAM" id="SignalP"/>
    </source>
</evidence>
<dbReference type="EMBL" id="QGMK01000396">
    <property type="protein sequence ID" value="TVY81962.1"/>
    <property type="molecule type" value="Genomic_DNA"/>
</dbReference>
<dbReference type="Gene3D" id="1.50.10.10">
    <property type="match status" value="1"/>
</dbReference>
<evidence type="ECO:0000256" key="1">
    <source>
        <dbReference type="SAM" id="MobiDB-lite"/>
    </source>
</evidence>
<feature type="chain" id="PRO_5035859464" description="Alpha-L-rhamnosidase six-hairpin glycosidase domain-containing protein" evidence="2">
    <location>
        <begin position="19"/>
        <end position="902"/>
    </location>
</feature>
<gene>
    <name evidence="4" type="ORF">LSUE1_G007263</name>
</gene>
<evidence type="ECO:0000313" key="4">
    <source>
        <dbReference type="EMBL" id="TVY81962.1"/>
    </source>
</evidence>
<keyword evidence="2" id="KW-0732">Signal</keyword>
<accession>A0A8T9CA27</accession>
<organism evidence="4 5">
    <name type="scientific">Lachnellula suecica</name>
    <dbReference type="NCBI Taxonomy" id="602035"/>
    <lineage>
        <taxon>Eukaryota</taxon>
        <taxon>Fungi</taxon>
        <taxon>Dikarya</taxon>
        <taxon>Ascomycota</taxon>
        <taxon>Pezizomycotina</taxon>
        <taxon>Leotiomycetes</taxon>
        <taxon>Helotiales</taxon>
        <taxon>Lachnaceae</taxon>
        <taxon>Lachnellula</taxon>
    </lineage>
</organism>
<feature type="domain" description="Alpha-L-rhamnosidase six-hairpin glycosidase" evidence="3">
    <location>
        <begin position="310"/>
        <end position="493"/>
    </location>
</feature>
<evidence type="ECO:0000259" key="3">
    <source>
        <dbReference type="Pfam" id="PF17389"/>
    </source>
</evidence>
<dbReference type="PANTHER" id="PTHR34987">
    <property type="entry name" value="C, PUTATIVE (AFU_ORTHOLOGUE AFUA_3G02880)-RELATED"/>
    <property type="match status" value="1"/>
</dbReference>
<dbReference type="GO" id="GO:0003824">
    <property type="term" value="F:catalytic activity"/>
    <property type="evidence" value="ECO:0007669"/>
    <property type="project" value="UniProtKB-ARBA"/>
</dbReference>
<dbReference type="GO" id="GO:0005975">
    <property type="term" value="P:carbohydrate metabolic process"/>
    <property type="evidence" value="ECO:0007669"/>
    <property type="project" value="InterPro"/>
</dbReference>
<dbReference type="SUPFAM" id="SSF48208">
    <property type="entry name" value="Six-hairpin glycosidases"/>
    <property type="match status" value="1"/>
</dbReference>
<dbReference type="InterPro" id="IPR035396">
    <property type="entry name" value="Bac_rhamnosid6H"/>
</dbReference>
<dbReference type="OrthoDB" id="10036721at2759"/>
<dbReference type="Pfam" id="PF17389">
    <property type="entry name" value="Bac_rhamnosid6H"/>
    <property type="match status" value="1"/>
</dbReference>
<dbReference type="InterPro" id="IPR012341">
    <property type="entry name" value="6hp_glycosidase-like_sf"/>
</dbReference>
<dbReference type="Proteomes" id="UP000469558">
    <property type="component" value="Unassembled WGS sequence"/>
</dbReference>
<feature type="signal peptide" evidence="2">
    <location>
        <begin position="1"/>
        <end position="18"/>
    </location>
</feature>
<evidence type="ECO:0000313" key="5">
    <source>
        <dbReference type="Proteomes" id="UP000469558"/>
    </source>
</evidence>
<reference evidence="4 5" key="1">
    <citation type="submission" date="2018-05" db="EMBL/GenBank/DDBJ databases">
        <title>Genome sequencing and assembly of the regulated plant pathogen Lachnellula willkommii and related sister species for the development of diagnostic species identification markers.</title>
        <authorList>
            <person name="Giroux E."/>
            <person name="Bilodeau G."/>
        </authorList>
    </citation>
    <scope>NUCLEOTIDE SEQUENCE [LARGE SCALE GENOMIC DNA]</scope>
    <source>
        <strain evidence="4 5">CBS 268.59</strain>
    </source>
</reference>
<proteinExistence type="predicted"/>
<feature type="non-terminal residue" evidence="4">
    <location>
        <position position="902"/>
    </location>
</feature>
<dbReference type="AlphaFoldDB" id="A0A8T9CA27"/>
<dbReference type="Gene3D" id="2.60.420.10">
    <property type="entry name" value="Maltose phosphorylase, domain 3"/>
    <property type="match status" value="1"/>
</dbReference>
<dbReference type="PANTHER" id="PTHR34987:SF6">
    <property type="entry name" value="ALPHA-L-RHAMNOSIDASE SIX-HAIRPIN GLYCOSIDASE DOMAIN-CONTAINING PROTEIN"/>
    <property type="match status" value="1"/>
</dbReference>
<feature type="compositionally biased region" description="Basic and acidic residues" evidence="1">
    <location>
        <begin position="883"/>
        <end position="894"/>
    </location>
</feature>
<comment type="caution">
    <text evidence="4">The sequence shown here is derived from an EMBL/GenBank/DDBJ whole genome shotgun (WGS) entry which is preliminary data.</text>
</comment>
<keyword evidence="5" id="KW-1185">Reference proteome</keyword>
<name>A0A8T9CA27_9HELO</name>
<dbReference type="InterPro" id="IPR008928">
    <property type="entry name" value="6-hairpin_glycosidase_sf"/>
</dbReference>